<feature type="compositionally biased region" description="Basic and acidic residues" evidence="3">
    <location>
        <begin position="289"/>
        <end position="298"/>
    </location>
</feature>
<feature type="compositionally biased region" description="Low complexity" evidence="3">
    <location>
        <begin position="490"/>
        <end position="501"/>
    </location>
</feature>
<accession>A0ABP5GI50</accession>
<dbReference type="Proteomes" id="UP001500751">
    <property type="component" value="Unassembled WGS sequence"/>
</dbReference>
<keyword evidence="6" id="KW-1185">Reference proteome</keyword>
<dbReference type="Pfam" id="PF26563">
    <property type="entry name" value="Rv3660c_N"/>
    <property type="match status" value="1"/>
</dbReference>
<protein>
    <recommendedName>
        <fullName evidence="4">Rv3660c-like CheY-like N-terminal domain-containing protein</fullName>
    </recommendedName>
</protein>
<feature type="domain" description="Rv3660c-like CheY-like N-terminal" evidence="4">
    <location>
        <begin position="69"/>
        <end position="175"/>
    </location>
</feature>
<feature type="compositionally biased region" description="Low complexity" evidence="3">
    <location>
        <begin position="1"/>
        <end position="12"/>
    </location>
</feature>
<feature type="region of interest" description="Disordered" evidence="3">
    <location>
        <begin position="288"/>
        <end position="501"/>
    </location>
</feature>
<reference evidence="6" key="1">
    <citation type="journal article" date="2019" name="Int. J. Syst. Evol. Microbiol.">
        <title>The Global Catalogue of Microorganisms (GCM) 10K type strain sequencing project: providing services to taxonomists for standard genome sequencing and annotation.</title>
        <authorList>
            <consortium name="The Broad Institute Genomics Platform"/>
            <consortium name="The Broad Institute Genome Sequencing Center for Infectious Disease"/>
            <person name="Wu L."/>
            <person name="Ma J."/>
        </authorList>
    </citation>
    <scope>NUCLEOTIDE SEQUENCE [LARGE SCALE GENOMIC DNA]</scope>
    <source>
        <strain evidence="6">JCM 16014</strain>
    </source>
</reference>
<name>A0ABP5GI50_9ACTN</name>
<dbReference type="PANTHER" id="PTHR43384:SF11">
    <property type="entry name" value="SEPTUM SITE DETERMINING PROTEIN"/>
    <property type="match status" value="1"/>
</dbReference>
<evidence type="ECO:0000256" key="3">
    <source>
        <dbReference type="SAM" id="MobiDB-lite"/>
    </source>
</evidence>
<gene>
    <name evidence="5" type="ORF">GCM10009839_52940</name>
</gene>
<dbReference type="NCBIfam" id="TIGR03815">
    <property type="entry name" value="CpaE_hom_Actino"/>
    <property type="match status" value="1"/>
</dbReference>
<dbReference type="Pfam" id="PF10609">
    <property type="entry name" value="ParA"/>
    <property type="match status" value="1"/>
</dbReference>
<feature type="region of interest" description="Disordered" evidence="3">
    <location>
        <begin position="1"/>
        <end position="69"/>
    </location>
</feature>
<dbReference type="Gene3D" id="3.40.50.300">
    <property type="entry name" value="P-loop containing nucleotide triphosphate hydrolases"/>
    <property type="match status" value="2"/>
</dbReference>
<feature type="compositionally biased region" description="Low complexity" evidence="3">
    <location>
        <begin position="342"/>
        <end position="366"/>
    </location>
</feature>
<dbReference type="InterPro" id="IPR033756">
    <property type="entry name" value="YlxH/NBP35"/>
</dbReference>
<keyword evidence="1" id="KW-0547">Nucleotide-binding</keyword>
<evidence type="ECO:0000313" key="6">
    <source>
        <dbReference type="Proteomes" id="UP001500751"/>
    </source>
</evidence>
<organism evidence="5 6">
    <name type="scientific">Catenulispora yoronensis</name>
    <dbReference type="NCBI Taxonomy" id="450799"/>
    <lineage>
        <taxon>Bacteria</taxon>
        <taxon>Bacillati</taxon>
        <taxon>Actinomycetota</taxon>
        <taxon>Actinomycetes</taxon>
        <taxon>Catenulisporales</taxon>
        <taxon>Catenulisporaceae</taxon>
        <taxon>Catenulispora</taxon>
    </lineage>
</organism>
<evidence type="ECO:0000256" key="2">
    <source>
        <dbReference type="ARBA" id="ARBA00022840"/>
    </source>
</evidence>
<dbReference type="InterPro" id="IPR050625">
    <property type="entry name" value="ParA/MinD_ATPase"/>
</dbReference>
<dbReference type="RefSeq" id="WP_344668358.1">
    <property type="nucleotide sequence ID" value="NZ_BAAAQN010000035.1"/>
</dbReference>
<dbReference type="EMBL" id="BAAAQN010000035">
    <property type="protein sequence ID" value="GAA2043251.1"/>
    <property type="molecule type" value="Genomic_DNA"/>
</dbReference>
<dbReference type="SUPFAM" id="SSF52540">
    <property type="entry name" value="P-loop containing nucleoside triphosphate hydrolases"/>
    <property type="match status" value="1"/>
</dbReference>
<dbReference type="InterPro" id="IPR022521">
    <property type="entry name" value="Rv3660c"/>
</dbReference>
<sequence length="667" mass="67320">MREVPRQPASGRPRARRPGPVDPAYPSGRPVERRSGERDSPWSEHSYGGDADGDADTGPASGGVPPLAVTSDPALVRALTRVAAEAGVRIEVVPHAGAARRRWDAAPLVLVGADQAAATARAGLPRRPEVALVGRDLDDATVWRRGTAVGAAHVLILPDCARWLAGMLAEADRPRGEPGALVAVLSGRGGAGGSTLAAALALAGTRRGLRCTLVDLDPAGGGIDLLFGLETEPGPRWSELARWRDGRLCGRSLREALPTYAARSRHGLAAGLGFPDQGGDRLPVLAWPRADRADRSDPLDGLDGPEGNDGADGSGRTPDDGMGIGDGLRDDLGLDLGLGGIARPEPTGTAPGAPGIGAPAPLGGPADWSGAPGGVAESWYHGGAPPGPENGDPWLGMEPGHPFESGVREVAGNPLYGTRSSSADAELRPGPGRAMSGETLGRRGPDSPLGDDPALRESLSRSGVVPLYQGSDSGSGARLAPGGGAGAGAPGAAPAPDSGLPVLTWPRTRTDLALPGVGAEPARAVLSALAQAGDLVVVDLPRTLDEAATEALGLATTALIVVPAEVRASAAAAQLAAAVRLLTPDLRVVVRLPAPGGLEPLDITDVLGGLPLAGVIGPDRRLSVAAEHGEPPGATSRGSVSTFCRAFLDDLFGAPAGRRGTVSRAAA</sequence>
<dbReference type="InterPro" id="IPR027417">
    <property type="entry name" value="P-loop_NTPase"/>
</dbReference>
<dbReference type="InterPro" id="IPR059050">
    <property type="entry name" value="Rv3660c_N"/>
</dbReference>
<keyword evidence="2" id="KW-0067">ATP-binding</keyword>
<comment type="caution">
    <text evidence="5">The sequence shown here is derived from an EMBL/GenBank/DDBJ whole genome shotgun (WGS) entry which is preliminary data.</text>
</comment>
<evidence type="ECO:0000256" key="1">
    <source>
        <dbReference type="ARBA" id="ARBA00022741"/>
    </source>
</evidence>
<evidence type="ECO:0000313" key="5">
    <source>
        <dbReference type="EMBL" id="GAA2043251.1"/>
    </source>
</evidence>
<proteinExistence type="predicted"/>
<dbReference type="PANTHER" id="PTHR43384">
    <property type="entry name" value="SEPTUM SITE-DETERMINING PROTEIN MIND HOMOLOG, CHLOROPLASTIC-RELATED"/>
    <property type="match status" value="1"/>
</dbReference>
<feature type="compositionally biased region" description="Basic and acidic residues" evidence="3">
    <location>
        <begin position="30"/>
        <end position="42"/>
    </location>
</feature>
<evidence type="ECO:0000259" key="4">
    <source>
        <dbReference type="Pfam" id="PF26563"/>
    </source>
</evidence>